<dbReference type="SUPFAM" id="SSF54373">
    <property type="entry name" value="FAD-linked reductases, C-terminal domain"/>
    <property type="match status" value="1"/>
</dbReference>
<evidence type="ECO:0000256" key="8">
    <source>
        <dbReference type="ARBA" id="ARBA00049547"/>
    </source>
</evidence>
<sequence length="320" mass="33796">MVGAGVVGLSTAVCLAEAGASVAVHAAAPPHLTTSAGAGAMWDPYLVHPRQRVDVWGASTYTELSRLADTGVGVRMALGTQQSRTVCDPPEWLDVLGGRLCTPSELAPGYRSGWRYRAPVVDMPLFLEHLHNRLISAGGRVATRIYRTLREAAEAAPMVVNCTGTGARSLVPDSSLTAVQGQLVVVSNPGISEFFCDDTPDSEELTYIYPHSDTVVLGGTTRPDVWDLRPDADAAEAIFARCAAVDGRLRGASVLGHRVGLRPARPRVRLEEERSASKGRLVHNYGHGGAGLTLSWGCAREVARLVLGGSTADLPGGTAR</sequence>
<dbReference type="GO" id="GO:0071949">
    <property type="term" value="F:FAD binding"/>
    <property type="evidence" value="ECO:0007669"/>
    <property type="project" value="InterPro"/>
</dbReference>
<dbReference type="AlphaFoldDB" id="A0A918WXB4"/>
<dbReference type="GO" id="GO:0003884">
    <property type="term" value="F:D-amino-acid oxidase activity"/>
    <property type="evidence" value="ECO:0007669"/>
    <property type="project" value="UniProtKB-EC"/>
</dbReference>
<dbReference type="Gene3D" id="3.40.50.720">
    <property type="entry name" value="NAD(P)-binding Rossmann-like Domain"/>
    <property type="match status" value="1"/>
</dbReference>
<evidence type="ECO:0000313" key="12">
    <source>
        <dbReference type="Proteomes" id="UP000638353"/>
    </source>
</evidence>
<reference evidence="11" key="1">
    <citation type="journal article" date="2014" name="Int. J. Syst. Evol. Microbiol.">
        <title>Complete genome sequence of Corynebacterium casei LMG S-19264T (=DSM 44701T), isolated from a smear-ripened cheese.</title>
        <authorList>
            <consortium name="US DOE Joint Genome Institute (JGI-PGF)"/>
            <person name="Walter F."/>
            <person name="Albersmeier A."/>
            <person name="Kalinowski J."/>
            <person name="Ruckert C."/>
        </authorList>
    </citation>
    <scope>NUCLEOTIDE SEQUENCE</scope>
    <source>
        <strain evidence="11">JCM 4637</strain>
    </source>
</reference>
<dbReference type="GO" id="GO:0019478">
    <property type="term" value="P:D-amino acid catabolic process"/>
    <property type="evidence" value="ECO:0007669"/>
    <property type="project" value="TreeGrafter"/>
</dbReference>
<dbReference type="EC" id="1.4.3.3" evidence="6"/>
<feature type="domain" description="FAD dependent oxidoreductase" evidence="10">
    <location>
        <begin position="2"/>
        <end position="305"/>
    </location>
</feature>
<keyword evidence="3" id="KW-0285">Flavoprotein</keyword>
<organism evidence="11 12">
    <name type="scientific">Streptomyces finlayi</name>
    <dbReference type="NCBI Taxonomy" id="67296"/>
    <lineage>
        <taxon>Bacteria</taxon>
        <taxon>Bacillati</taxon>
        <taxon>Actinomycetota</taxon>
        <taxon>Actinomycetes</taxon>
        <taxon>Kitasatosporales</taxon>
        <taxon>Streptomycetaceae</taxon>
        <taxon>Streptomyces</taxon>
    </lineage>
</organism>
<keyword evidence="5" id="KW-0560">Oxidoreductase</keyword>
<comment type="catalytic activity">
    <reaction evidence="8">
        <text>a D-alpha-amino acid + O2 + H2O = a 2-oxocarboxylate + H2O2 + NH4(+)</text>
        <dbReference type="Rhea" id="RHEA:21816"/>
        <dbReference type="ChEBI" id="CHEBI:15377"/>
        <dbReference type="ChEBI" id="CHEBI:15379"/>
        <dbReference type="ChEBI" id="CHEBI:16240"/>
        <dbReference type="ChEBI" id="CHEBI:28938"/>
        <dbReference type="ChEBI" id="CHEBI:35179"/>
        <dbReference type="ChEBI" id="CHEBI:59871"/>
        <dbReference type="EC" id="1.4.3.3"/>
    </reaction>
    <physiologicalReaction direction="left-to-right" evidence="8">
        <dbReference type="Rhea" id="RHEA:21817"/>
    </physiologicalReaction>
</comment>
<dbReference type="EMBL" id="BMVC01000005">
    <property type="protein sequence ID" value="GHC92820.1"/>
    <property type="molecule type" value="Genomic_DNA"/>
</dbReference>
<comment type="caution">
    <text evidence="11">The sequence shown here is derived from an EMBL/GenBank/DDBJ whole genome shotgun (WGS) entry which is preliminary data.</text>
</comment>
<dbReference type="InterPro" id="IPR006076">
    <property type="entry name" value="FAD-dep_OxRdtase"/>
</dbReference>
<evidence type="ECO:0000313" key="11">
    <source>
        <dbReference type="EMBL" id="GHC92820.1"/>
    </source>
</evidence>
<evidence type="ECO:0000256" key="2">
    <source>
        <dbReference type="ARBA" id="ARBA00006730"/>
    </source>
</evidence>
<feature type="binding site" evidence="9">
    <location>
        <position position="289"/>
    </location>
    <ligand>
        <name>D-dopa</name>
        <dbReference type="ChEBI" id="CHEBI:149689"/>
    </ligand>
</feature>
<proteinExistence type="inferred from homology"/>
<name>A0A918WXB4_9ACTN</name>
<feature type="binding site" evidence="9">
    <location>
        <begin position="34"/>
        <end position="35"/>
    </location>
    <ligand>
        <name>FAD</name>
        <dbReference type="ChEBI" id="CHEBI:57692"/>
    </ligand>
</feature>
<evidence type="ECO:0000256" key="3">
    <source>
        <dbReference type="ARBA" id="ARBA00022630"/>
    </source>
</evidence>
<feature type="binding site" evidence="9">
    <location>
        <begin position="288"/>
        <end position="293"/>
    </location>
    <ligand>
        <name>FAD</name>
        <dbReference type="ChEBI" id="CHEBI:57692"/>
    </ligand>
</feature>
<evidence type="ECO:0000256" key="5">
    <source>
        <dbReference type="ARBA" id="ARBA00023002"/>
    </source>
</evidence>
<dbReference type="Gene3D" id="3.30.9.10">
    <property type="entry name" value="D-Amino Acid Oxidase, subunit A, domain 2"/>
    <property type="match status" value="1"/>
</dbReference>
<evidence type="ECO:0000256" key="9">
    <source>
        <dbReference type="PIRSR" id="PIRSR000189-1"/>
    </source>
</evidence>
<feature type="binding site" evidence="9">
    <location>
        <position position="262"/>
    </location>
    <ligand>
        <name>D-dopa</name>
        <dbReference type="ChEBI" id="CHEBI:149689"/>
    </ligand>
</feature>
<dbReference type="PROSITE" id="PS00677">
    <property type="entry name" value="DAO"/>
    <property type="match status" value="1"/>
</dbReference>
<dbReference type="InterPro" id="IPR023209">
    <property type="entry name" value="DAO"/>
</dbReference>
<gene>
    <name evidence="11" type="primary">aao</name>
    <name evidence="11" type="ORF">GCM10010334_29200</name>
</gene>
<evidence type="ECO:0000259" key="10">
    <source>
        <dbReference type="Pfam" id="PF01266"/>
    </source>
</evidence>
<keyword evidence="4 9" id="KW-0274">FAD</keyword>
<dbReference type="PANTHER" id="PTHR11530">
    <property type="entry name" value="D-AMINO ACID OXIDASE"/>
    <property type="match status" value="1"/>
</dbReference>
<dbReference type="Proteomes" id="UP000638353">
    <property type="component" value="Unassembled WGS sequence"/>
</dbReference>
<comment type="cofactor">
    <cofactor evidence="1 9">
        <name>FAD</name>
        <dbReference type="ChEBI" id="CHEBI:57692"/>
    </cofactor>
</comment>
<dbReference type="GO" id="GO:0005737">
    <property type="term" value="C:cytoplasm"/>
    <property type="evidence" value="ECO:0007669"/>
    <property type="project" value="TreeGrafter"/>
</dbReference>
<feature type="binding site" evidence="9">
    <location>
        <position position="207"/>
    </location>
    <ligand>
        <name>D-dopa</name>
        <dbReference type="ChEBI" id="CHEBI:149689"/>
    </ligand>
</feature>
<dbReference type="InterPro" id="IPR006181">
    <property type="entry name" value="D-amino_acid_oxidase_CS"/>
</dbReference>
<feature type="binding site" evidence="9">
    <location>
        <position position="163"/>
    </location>
    <ligand>
        <name>FAD</name>
        <dbReference type="ChEBI" id="CHEBI:57692"/>
    </ligand>
</feature>
<dbReference type="PIRSF" id="PIRSF000189">
    <property type="entry name" value="D-aa_oxidase"/>
    <property type="match status" value="1"/>
</dbReference>
<evidence type="ECO:0000256" key="7">
    <source>
        <dbReference type="ARBA" id="ARBA00039751"/>
    </source>
</evidence>
<reference evidence="11" key="2">
    <citation type="submission" date="2020-09" db="EMBL/GenBank/DDBJ databases">
        <authorList>
            <person name="Sun Q."/>
            <person name="Ohkuma M."/>
        </authorList>
    </citation>
    <scope>NUCLEOTIDE SEQUENCE</scope>
    <source>
        <strain evidence="11">JCM 4637</strain>
    </source>
</reference>
<evidence type="ECO:0000256" key="1">
    <source>
        <dbReference type="ARBA" id="ARBA00001974"/>
    </source>
</evidence>
<protein>
    <recommendedName>
        <fullName evidence="7">D-amino-acid oxidase</fullName>
        <ecNumber evidence="6">1.4.3.3</ecNumber>
    </recommendedName>
</protein>
<dbReference type="SUPFAM" id="SSF51971">
    <property type="entry name" value="Nucleotide-binding domain"/>
    <property type="match status" value="1"/>
</dbReference>
<evidence type="ECO:0000256" key="6">
    <source>
        <dbReference type="ARBA" id="ARBA00039101"/>
    </source>
</evidence>
<dbReference type="Pfam" id="PF01266">
    <property type="entry name" value="DAO"/>
    <property type="match status" value="1"/>
</dbReference>
<comment type="similarity">
    <text evidence="2">Belongs to the DAMOX/DASOX family.</text>
</comment>
<dbReference type="PANTHER" id="PTHR11530:SF11">
    <property type="entry name" value="D-ASPARTATE OXIDASE"/>
    <property type="match status" value="1"/>
</dbReference>
<accession>A0A918WXB4</accession>
<evidence type="ECO:0000256" key="4">
    <source>
        <dbReference type="ARBA" id="ARBA00022827"/>
    </source>
</evidence>